<organism evidence="1">
    <name type="scientific">Leucothrix mucor</name>
    <dbReference type="NCBI Taxonomy" id="45248"/>
    <lineage>
        <taxon>Bacteria</taxon>
        <taxon>Pseudomonadati</taxon>
        <taxon>Pseudomonadota</taxon>
        <taxon>Gammaproteobacteria</taxon>
        <taxon>Thiotrichales</taxon>
        <taxon>Thiotrichaceae</taxon>
        <taxon>Leucothrix</taxon>
    </lineage>
</organism>
<sequence length="248" mass="28240">MPSQSPHWTLFDSDPLSSSDFHRFTQPFNSNKAQDFFVISAEHLPVGNENRLVASRSVRGAELAIEAARLAFSEIVENELDFSKVFLTLFSKQWKAATLLDAVKYIDTKSSLFAIDQLSDTAKITDEQQKILALYDPSIALFYQSEKQFIFLSLSDTEIALVNRRYHCEIKEATQVSLSKLLVDFENAAEPPFQLIDIEEYQLEMVALLSHRYTASKTMARLHSTIIKCYRQLESKNSCAESTDNSYL</sequence>
<evidence type="ECO:0000313" key="1">
    <source>
        <dbReference type="EMBL" id="HFC92878.1"/>
    </source>
</evidence>
<proteinExistence type="predicted"/>
<gene>
    <name evidence="1" type="ORF">ENJ51_08710</name>
</gene>
<dbReference type="EMBL" id="DRMS01000326">
    <property type="protein sequence ID" value="HFC92878.1"/>
    <property type="molecule type" value="Genomic_DNA"/>
</dbReference>
<accession>A0A7V2T3U3</accession>
<reference evidence="1" key="1">
    <citation type="journal article" date="2020" name="mSystems">
        <title>Genome- and Community-Level Interaction Insights into Carbon Utilization and Element Cycling Functions of Hydrothermarchaeota in Hydrothermal Sediment.</title>
        <authorList>
            <person name="Zhou Z."/>
            <person name="Liu Y."/>
            <person name="Xu W."/>
            <person name="Pan J."/>
            <person name="Luo Z.H."/>
            <person name="Li M."/>
        </authorList>
    </citation>
    <scope>NUCLEOTIDE SEQUENCE [LARGE SCALE GENOMIC DNA]</scope>
    <source>
        <strain evidence="1">HyVt-493</strain>
    </source>
</reference>
<dbReference type="AlphaFoldDB" id="A0A7V2T3U3"/>
<dbReference type="Proteomes" id="UP000885750">
    <property type="component" value="Unassembled WGS sequence"/>
</dbReference>
<name>A0A7V2T3U3_LEUMU</name>
<comment type="caution">
    <text evidence="1">The sequence shown here is derived from an EMBL/GenBank/DDBJ whole genome shotgun (WGS) entry which is preliminary data.</text>
</comment>
<feature type="non-terminal residue" evidence="1">
    <location>
        <position position="248"/>
    </location>
</feature>
<protein>
    <submittedName>
        <fullName evidence="1">Uncharacterized protein</fullName>
    </submittedName>
</protein>